<sequence length="46" mass="5228">MHYLKDSATTCITLKTHKNSEHNGYQAYDLHHLQICLLPSSGQKNS</sequence>
<reference evidence="1" key="1">
    <citation type="submission" date="2014-09" db="EMBL/GenBank/DDBJ databases">
        <authorList>
            <person name="Magalhaes I.L.F."/>
            <person name="Oliveira U."/>
            <person name="Santos F.R."/>
            <person name="Vidigal T.H.D.A."/>
            <person name="Brescovit A.D."/>
            <person name="Santos A.J."/>
        </authorList>
    </citation>
    <scope>NUCLEOTIDE SEQUENCE</scope>
    <source>
        <tissue evidence="1">Shoot tissue taken approximately 20 cm above the soil surface</tissue>
    </source>
</reference>
<evidence type="ECO:0000313" key="1">
    <source>
        <dbReference type="EMBL" id="JAD53980.1"/>
    </source>
</evidence>
<protein>
    <submittedName>
        <fullName evidence="1">Uncharacterized protein</fullName>
    </submittedName>
</protein>
<accession>A0A0A9AYH4</accession>
<reference evidence="1" key="2">
    <citation type="journal article" date="2015" name="Data Brief">
        <title>Shoot transcriptome of the giant reed, Arundo donax.</title>
        <authorList>
            <person name="Barrero R.A."/>
            <person name="Guerrero F.D."/>
            <person name="Moolhuijzen P."/>
            <person name="Goolsby J.A."/>
            <person name="Tidwell J."/>
            <person name="Bellgard S.E."/>
            <person name="Bellgard M.I."/>
        </authorList>
    </citation>
    <scope>NUCLEOTIDE SEQUENCE</scope>
    <source>
        <tissue evidence="1">Shoot tissue taken approximately 20 cm above the soil surface</tissue>
    </source>
</reference>
<dbReference type="EMBL" id="GBRH01243915">
    <property type="protein sequence ID" value="JAD53980.1"/>
    <property type="molecule type" value="Transcribed_RNA"/>
</dbReference>
<dbReference type="AlphaFoldDB" id="A0A0A9AYH4"/>
<organism evidence="1">
    <name type="scientific">Arundo donax</name>
    <name type="common">Giant reed</name>
    <name type="synonym">Donax arundinaceus</name>
    <dbReference type="NCBI Taxonomy" id="35708"/>
    <lineage>
        <taxon>Eukaryota</taxon>
        <taxon>Viridiplantae</taxon>
        <taxon>Streptophyta</taxon>
        <taxon>Embryophyta</taxon>
        <taxon>Tracheophyta</taxon>
        <taxon>Spermatophyta</taxon>
        <taxon>Magnoliopsida</taxon>
        <taxon>Liliopsida</taxon>
        <taxon>Poales</taxon>
        <taxon>Poaceae</taxon>
        <taxon>PACMAD clade</taxon>
        <taxon>Arundinoideae</taxon>
        <taxon>Arundineae</taxon>
        <taxon>Arundo</taxon>
    </lineage>
</organism>
<name>A0A0A9AYH4_ARUDO</name>
<proteinExistence type="predicted"/>